<organism evidence="2 3">
    <name type="scientific">Citrobacter koseri (strain ATCC BAA-895 / CDC 4225-83 / SGSC4696)</name>
    <dbReference type="NCBI Taxonomy" id="290338"/>
    <lineage>
        <taxon>Bacteria</taxon>
        <taxon>Pseudomonadati</taxon>
        <taxon>Pseudomonadota</taxon>
        <taxon>Gammaproteobacteria</taxon>
        <taxon>Enterobacterales</taxon>
        <taxon>Enterobacteriaceae</taxon>
        <taxon>Citrobacter</taxon>
    </lineage>
</organism>
<evidence type="ECO:0000256" key="1">
    <source>
        <dbReference type="SAM" id="MobiDB-lite"/>
    </source>
</evidence>
<accession>A8AJE7</accession>
<reference evidence="2 3" key="1">
    <citation type="submission" date="2007-08" db="EMBL/GenBank/DDBJ databases">
        <authorList>
            <consortium name="The Citrobacter koseri Genome Sequencing Project"/>
            <person name="McClelland M."/>
            <person name="Sanderson E.K."/>
            <person name="Porwollik S."/>
            <person name="Spieth J."/>
            <person name="Clifton W.S."/>
            <person name="Latreille P."/>
            <person name="Courtney L."/>
            <person name="Wang C."/>
            <person name="Pepin K."/>
            <person name="Bhonagiri V."/>
            <person name="Nash W."/>
            <person name="Johnson M."/>
            <person name="Thiruvilangam P."/>
            <person name="Wilson R."/>
        </authorList>
    </citation>
    <scope>NUCLEOTIDE SEQUENCE [LARGE SCALE GENOMIC DNA]</scope>
    <source>
        <strain evidence="3">ATCC BAA-895 / CDC 4225-83 / SGSC4696</strain>
    </source>
</reference>
<dbReference type="STRING" id="290338.CKO_02500"/>
<protein>
    <submittedName>
        <fullName evidence="2">Uncharacterized protein</fullName>
    </submittedName>
</protein>
<dbReference type="HOGENOM" id="CLU_2218397_0_0_6"/>
<dbReference type="AlphaFoldDB" id="A8AJE7"/>
<sequence>MPDSVALIRPTPPPGAPDRKAKSSPKRAFLMWLGYEDSNLGMPESESGALPLGDTPMVGFCARHPNVFQIWLGYEDSNLGMPESESGALPLGDTPRIWWLRRDSNL</sequence>
<proteinExistence type="predicted"/>
<feature type="region of interest" description="Disordered" evidence="1">
    <location>
        <begin position="1"/>
        <end position="24"/>
    </location>
</feature>
<name>A8AJE7_CITK8</name>
<dbReference type="AntiFam" id="ANF00011">
    <property type="entry name" value="tRNA translation"/>
</dbReference>
<evidence type="ECO:0000313" key="2">
    <source>
        <dbReference type="EMBL" id="ABV13610.1"/>
    </source>
</evidence>
<dbReference type="Proteomes" id="UP000008148">
    <property type="component" value="Chromosome"/>
</dbReference>
<gene>
    <name evidence="2" type="ordered locus">CKO_02500</name>
</gene>
<keyword evidence="3" id="KW-1185">Reference proteome</keyword>
<evidence type="ECO:0000313" key="3">
    <source>
        <dbReference type="Proteomes" id="UP000008148"/>
    </source>
</evidence>
<dbReference type="KEGG" id="cko:CKO_02500"/>
<dbReference type="EMBL" id="CP000822">
    <property type="protein sequence ID" value="ABV13610.1"/>
    <property type="molecule type" value="Genomic_DNA"/>
</dbReference>